<dbReference type="EMBL" id="FPCH01000001">
    <property type="protein sequence ID" value="SFV28092.1"/>
    <property type="molecule type" value="Genomic_DNA"/>
</dbReference>
<keyword evidence="3" id="KW-1185">Reference proteome</keyword>
<organism evidence="2 3">
    <name type="scientific">Hyphomicrobium facile</name>
    <dbReference type="NCBI Taxonomy" id="51670"/>
    <lineage>
        <taxon>Bacteria</taxon>
        <taxon>Pseudomonadati</taxon>
        <taxon>Pseudomonadota</taxon>
        <taxon>Alphaproteobacteria</taxon>
        <taxon>Hyphomicrobiales</taxon>
        <taxon>Hyphomicrobiaceae</taxon>
        <taxon>Hyphomicrobium</taxon>
    </lineage>
</organism>
<dbReference type="STRING" id="51670.SAMN04488557_0924"/>
<reference evidence="3" key="1">
    <citation type="submission" date="2016-10" db="EMBL/GenBank/DDBJ databases">
        <authorList>
            <person name="Varghese N."/>
            <person name="Submissions S."/>
        </authorList>
    </citation>
    <scope>NUCLEOTIDE SEQUENCE [LARGE SCALE GENOMIC DNA]</scope>
    <source>
        <strain evidence="3">DSM 1565</strain>
    </source>
</reference>
<feature type="signal peptide" evidence="1">
    <location>
        <begin position="1"/>
        <end position="23"/>
    </location>
</feature>
<evidence type="ECO:0000313" key="2">
    <source>
        <dbReference type="EMBL" id="SFV28092.1"/>
    </source>
</evidence>
<sequence>MKAPKFVACVLTILSAPAGVAHATDASFDLKRACAGLPSVSVLRASLIAAANDPKALNGLQLLNWATVVNRDGIVCAVAFQGDDRGAQWPGSRVISAQKANTANAFSLNKLALSTANLFSAVQPGGSLFGLQESNPVNTGVAYGGDSRLIGTSNDPMVGGKIGGVNVFGGGLALYDGSGTIIGGVGVSGDTSCRDHFVAWELRHVLKLDYVPSGVSGDPNRPDNVIFDIPTSQVAAPSPVPGPSTSGFGHPKCINTGNPAALDPIRHVSIASSH</sequence>
<evidence type="ECO:0000256" key="1">
    <source>
        <dbReference type="SAM" id="SignalP"/>
    </source>
</evidence>
<dbReference type="Gene3D" id="3.30.450.150">
    <property type="entry name" value="Haem-degrading domain"/>
    <property type="match status" value="1"/>
</dbReference>
<name>A0A1I7N0A2_9HYPH</name>
<accession>A0A1I7N0A2</accession>
<dbReference type="InterPro" id="IPR005624">
    <property type="entry name" value="PduO/GlcC-like"/>
</dbReference>
<keyword evidence="1" id="KW-0732">Signal</keyword>
<feature type="chain" id="PRO_5011527948" evidence="1">
    <location>
        <begin position="24"/>
        <end position="274"/>
    </location>
</feature>
<evidence type="ECO:0000313" key="3">
    <source>
        <dbReference type="Proteomes" id="UP000199423"/>
    </source>
</evidence>
<dbReference type="RefSeq" id="WP_244531066.1">
    <property type="nucleotide sequence ID" value="NZ_FPCH01000001.1"/>
</dbReference>
<gene>
    <name evidence="2" type="ORF">SAMN04488557_0924</name>
</gene>
<dbReference type="SUPFAM" id="SSF143744">
    <property type="entry name" value="GlcG-like"/>
    <property type="match status" value="1"/>
</dbReference>
<dbReference type="Pfam" id="PF03928">
    <property type="entry name" value="HbpS-like"/>
    <property type="match status" value="1"/>
</dbReference>
<protein>
    <submittedName>
        <fullName evidence="2">Uncharacterized conserved protein GlcG, DUF336 family</fullName>
    </submittedName>
</protein>
<dbReference type="Proteomes" id="UP000199423">
    <property type="component" value="Unassembled WGS sequence"/>
</dbReference>
<dbReference type="AlphaFoldDB" id="A0A1I7N0A2"/>
<proteinExistence type="predicted"/>
<dbReference type="InterPro" id="IPR038084">
    <property type="entry name" value="PduO/GlcC-like_sf"/>
</dbReference>